<dbReference type="Gene3D" id="3.30.70.1320">
    <property type="entry name" value="Multidrug efflux transporter AcrB pore domain like"/>
    <property type="match status" value="1"/>
</dbReference>
<dbReference type="Gene3D" id="3.30.70.1440">
    <property type="entry name" value="Multidrug efflux transporter AcrB pore domain"/>
    <property type="match status" value="1"/>
</dbReference>
<feature type="transmembrane region" description="Helical" evidence="1">
    <location>
        <begin position="921"/>
        <end position="945"/>
    </location>
</feature>
<dbReference type="EMBL" id="RQET01000009">
    <property type="protein sequence ID" value="TGK08847.1"/>
    <property type="molecule type" value="Genomic_DNA"/>
</dbReference>
<feature type="transmembrane region" description="Helical" evidence="1">
    <location>
        <begin position="376"/>
        <end position="396"/>
    </location>
</feature>
<evidence type="ECO:0000256" key="1">
    <source>
        <dbReference type="SAM" id="Phobius"/>
    </source>
</evidence>
<dbReference type="GO" id="GO:0005886">
    <property type="term" value="C:plasma membrane"/>
    <property type="evidence" value="ECO:0007669"/>
    <property type="project" value="TreeGrafter"/>
</dbReference>
<organism evidence="2 3">
    <name type="scientific">Leptospira fletcheri</name>
    <dbReference type="NCBI Taxonomy" id="2484981"/>
    <lineage>
        <taxon>Bacteria</taxon>
        <taxon>Pseudomonadati</taxon>
        <taxon>Spirochaetota</taxon>
        <taxon>Spirochaetia</taxon>
        <taxon>Leptospirales</taxon>
        <taxon>Leptospiraceae</taxon>
        <taxon>Leptospira</taxon>
    </lineage>
</organism>
<name>A0A4R9GCU9_9LEPT</name>
<dbReference type="Pfam" id="PF00873">
    <property type="entry name" value="ACR_tran"/>
    <property type="match status" value="1"/>
</dbReference>
<dbReference type="PANTHER" id="PTHR32063">
    <property type="match status" value="1"/>
</dbReference>
<dbReference type="PRINTS" id="PR00702">
    <property type="entry name" value="ACRIFLAVINRP"/>
</dbReference>
<dbReference type="SUPFAM" id="SSF82693">
    <property type="entry name" value="Multidrug efflux transporter AcrB pore domain, PN1, PN2, PC1 and PC2 subdomains"/>
    <property type="match status" value="3"/>
</dbReference>
<accession>A0A4R9GCU9</accession>
<evidence type="ECO:0000313" key="3">
    <source>
        <dbReference type="Proteomes" id="UP000298458"/>
    </source>
</evidence>
<dbReference type="Gene3D" id="3.30.70.1430">
    <property type="entry name" value="Multidrug efflux transporter AcrB pore domain"/>
    <property type="match status" value="2"/>
</dbReference>
<evidence type="ECO:0000313" key="2">
    <source>
        <dbReference type="EMBL" id="TGK08847.1"/>
    </source>
</evidence>
<feature type="transmembrane region" description="Helical" evidence="1">
    <location>
        <begin position="951"/>
        <end position="972"/>
    </location>
</feature>
<feature type="transmembrane region" description="Helical" evidence="1">
    <location>
        <begin position="1018"/>
        <end position="1045"/>
    </location>
</feature>
<feature type="transmembrane region" description="Helical" evidence="1">
    <location>
        <begin position="895"/>
        <end position="914"/>
    </location>
</feature>
<dbReference type="SUPFAM" id="SSF82714">
    <property type="entry name" value="Multidrug efflux transporter AcrB TolC docking domain, DN and DC subdomains"/>
    <property type="match status" value="1"/>
</dbReference>
<dbReference type="Gene3D" id="3.30.2090.10">
    <property type="entry name" value="Multidrug efflux transporter AcrB TolC docking domain, DN and DC subdomains"/>
    <property type="match status" value="2"/>
</dbReference>
<dbReference type="SUPFAM" id="SSF82866">
    <property type="entry name" value="Multidrug efflux transporter AcrB transmembrane domain"/>
    <property type="match status" value="2"/>
</dbReference>
<keyword evidence="1" id="KW-0812">Transmembrane</keyword>
<protein>
    <submittedName>
        <fullName evidence="2">Efflux RND transporter permease subunit</fullName>
    </submittedName>
</protein>
<dbReference type="InterPro" id="IPR027463">
    <property type="entry name" value="AcrB_DN_DC_subdom"/>
</dbReference>
<feature type="transmembrane region" description="Helical" evidence="1">
    <location>
        <begin position="402"/>
        <end position="423"/>
    </location>
</feature>
<dbReference type="Proteomes" id="UP000298458">
    <property type="component" value="Unassembled WGS sequence"/>
</dbReference>
<dbReference type="PANTHER" id="PTHR32063:SF16">
    <property type="entry name" value="CATION EFFLUX SYSTEM (ACRB_ACRD_ACRF FAMILY)"/>
    <property type="match status" value="1"/>
</dbReference>
<feature type="transmembrane region" description="Helical" evidence="1">
    <location>
        <begin position="481"/>
        <end position="504"/>
    </location>
</feature>
<keyword evidence="1" id="KW-1133">Transmembrane helix</keyword>
<feature type="transmembrane region" description="Helical" evidence="1">
    <location>
        <begin position="351"/>
        <end position="369"/>
    </location>
</feature>
<dbReference type="Gene3D" id="1.20.1640.10">
    <property type="entry name" value="Multidrug efflux transporter AcrB transmembrane domain"/>
    <property type="match status" value="2"/>
</dbReference>
<dbReference type="GO" id="GO:0042910">
    <property type="term" value="F:xenobiotic transmembrane transporter activity"/>
    <property type="evidence" value="ECO:0007669"/>
    <property type="project" value="TreeGrafter"/>
</dbReference>
<sequence length="1056" mass="116140">MNHESNTPESGFAGRVSSFFIKSKLTPVFSIASVLLGLFAVAMTPKEEEPQISVPMIDIRIANPGFGPKETERNVVEPIERAVWGLEGVEYVYSASSDHGALVTVRFKVGEPLEPSLVKIHHSLMELRPSLPPNVQEPVIRSYTIDDVPFLALTFSSAKRDDFSLRTAIAPLARELSSTPDIARTELLGGRKKSIRVVADPNRMRLHGLSISEIAEGIGANNAFVLSGKNWGKDFLYDVEVGTPISNRTQVEATPISTRGGRVLRVGDVAETKEGPEERTRESVLLDKKLGSEPRNAVTLVFSKRKGTDITNLSKELIQRAENFTEALPKDVSLSVLRDYGATAGAKSNELIEHLLIATFSVAALIALWMGLRASFIVSVSIPVTLALTLSLYYFLGYTLNRVTLFALIFSIGILVDDAIVVLENIERHLKSNPKGAFLNTILRAVGEVGNPTILATFTVIAAILPMAFVRGLMGPYMKPIPVGASLAMILSLLVAFVVTPWAANRFLKTSSHRNDNVKTESKLNRIYENITAWLLYSRKNALLFGLAILVLLLSAFSLVALKFVKVKMLPFDDKEEFQVLIDYEPRTTLEESMRSSKELAKIIASDRNVEKVQIFVGDSAPFSFSGMVKHSFLRSKEWQADLHVVLTPKKERKSKSHSIIESLRPPISKFGKEHNAVTKVLEIPPGPPVLATFVAEVYGPTEEIRRDIASELLDLLRTQKGTADIDSSLRLQRPSVLYPFDYRTAGALGVKASTLARNANLVFRETELLSLSNTDSPEEVPVSLSLSDSARSSKNPFIGLNLSTMQSGTVSAEKTVGPSAIRNNRTLHRKNLRSLEYVTAEFTGKEEAPVYGILNLSDQVKYPTATLEAPPSNGSPTVKWDGEWFITYEVFRDLGIAFAVVMVIIYLLVLGWFQDYMIPLIIMAPIPISLIGILPGHWITGAYFTATSMIGFIAGAGIIVRNSIILVDFIRTETETGIELKRAVINAGLVRFRPMLLTASAVVVGSSVMLFDPIFQGLAVSLIFGEIAATLLSRFSIPALYYWFLMGKRQKAAVQ</sequence>
<proteinExistence type="predicted"/>
<keyword evidence="3" id="KW-1185">Reference proteome</keyword>
<gene>
    <name evidence="2" type="ORF">EHO60_12455</name>
</gene>
<dbReference type="InterPro" id="IPR001036">
    <property type="entry name" value="Acrflvin-R"/>
</dbReference>
<keyword evidence="1" id="KW-0472">Membrane</keyword>
<feature type="transmembrane region" description="Helical" evidence="1">
    <location>
        <begin position="993"/>
        <end position="1012"/>
    </location>
</feature>
<dbReference type="OrthoDB" id="9757876at2"/>
<dbReference type="RefSeq" id="WP_135768534.1">
    <property type="nucleotide sequence ID" value="NZ_RQET01000009.1"/>
</dbReference>
<dbReference type="AlphaFoldDB" id="A0A4R9GCU9"/>
<comment type="caution">
    <text evidence="2">The sequence shown here is derived from an EMBL/GenBank/DDBJ whole genome shotgun (WGS) entry which is preliminary data.</text>
</comment>
<feature type="transmembrane region" description="Helical" evidence="1">
    <location>
        <begin position="542"/>
        <end position="562"/>
    </location>
</feature>
<reference evidence="2" key="1">
    <citation type="journal article" date="2019" name="PLoS Negl. Trop. Dis.">
        <title>Revisiting the worldwide diversity of Leptospira species in the environment.</title>
        <authorList>
            <person name="Vincent A.T."/>
            <person name="Schiettekatte O."/>
            <person name="Bourhy P."/>
            <person name="Veyrier F.J."/>
            <person name="Picardeau M."/>
        </authorList>
    </citation>
    <scope>NUCLEOTIDE SEQUENCE [LARGE SCALE GENOMIC DNA]</scope>
    <source>
        <strain evidence="2">SSW15</strain>
    </source>
</reference>
<feature type="transmembrane region" description="Helical" evidence="1">
    <location>
        <begin position="449"/>
        <end position="469"/>
    </location>
</feature>